<dbReference type="Gene3D" id="2.60.40.10">
    <property type="entry name" value="Immunoglobulins"/>
    <property type="match status" value="1"/>
</dbReference>
<evidence type="ECO:0000256" key="5">
    <source>
        <dbReference type="ARBA" id="ARBA00023170"/>
    </source>
</evidence>
<evidence type="ECO:0000256" key="2">
    <source>
        <dbReference type="ARBA" id="ARBA00022692"/>
    </source>
</evidence>
<sequence length="145" mass="16869">MLLLLPAALCCLCSGECFRPIRKQCDEKKLYWFQKKHGQPFEMILQYNLESEKSKNRNDHPDKDDFSILKTDSGINLIIATTKAAHSATYYCACYKEVPHNIQQDEKPQSHISTSYQMYKHAILTIFCLNVSFLHVHYGSDLQRH</sequence>
<dbReference type="PANTHER" id="PTHR19256">
    <property type="entry name" value="T-CELL RECEPTOR GAMMA CHAIN"/>
    <property type="match status" value="1"/>
</dbReference>
<feature type="domain" description="Ig-like" evidence="8">
    <location>
        <begin position="1"/>
        <end position="92"/>
    </location>
</feature>
<dbReference type="SUPFAM" id="SSF48726">
    <property type="entry name" value="Immunoglobulin"/>
    <property type="match status" value="1"/>
</dbReference>
<evidence type="ECO:0000259" key="8">
    <source>
        <dbReference type="PROSITE" id="PS50835"/>
    </source>
</evidence>
<reference evidence="9" key="2">
    <citation type="submission" date="2025-08" db="UniProtKB">
        <authorList>
            <consortium name="Ensembl"/>
        </authorList>
    </citation>
    <scope>IDENTIFICATION</scope>
</reference>
<dbReference type="Ensembl" id="ENSSORT00005005366.1">
    <property type="protein sequence ID" value="ENSSORP00005005210.1"/>
    <property type="gene ID" value="ENSSORG00005003115.1"/>
</dbReference>
<protein>
    <recommendedName>
        <fullName evidence="8">Ig-like domain-containing protein</fullName>
    </recommendedName>
</protein>
<comment type="subcellular location">
    <subcellularLocation>
        <location evidence="1">Membrane</location>
    </subcellularLocation>
</comment>
<evidence type="ECO:0000256" key="7">
    <source>
        <dbReference type="SAM" id="SignalP"/>
    </source>
</evidence>
<keyword evidence="3" id="KW-1133">Transmembrane helix</keyword>
<keyword evidence="4" id="KW-0472">Membrane</keyword>
<dbReference type="AlphaFoldDB" id="A0A672YKS1"/>
<reference evidence="9" key="3">
    <citation type="submission" date="2025-09" db="UniProtKB">
        <authorList>
            <consortium name="Ensembl"/>
        </authorList>
    </citation>
    <scope>IDENTIFICATION</scope>
</reference>
<keyword evidence="5" id="KW-0675">Receptor</keyword>
<dbReference type="PROSITE" id="PS50835">
    <property type="entry name" value="IG_LIKE"/>
    <property type="match status" value="1"/>
</dbReference>
<name>A0A672YKS1_9TELE</name>
<feature type="chain" id="PRO_5025367786" description="Ig-like domain-containing protein" evidence="7">
    <location>
        <begin position="16"/>
        <end position="145"/>
    </location>
</feature>
<reference evidence="9" key="1">
    <citation type="submission" date="2019-06" db="EMBL/GenBank/DDBJ databases">
        <authorList>
            <consortium name="Wellcome Sanger Institute Data Sharing"/>
        </authorList>
    </citation>
    <scope>NUCLEOTIDE SEQUENCE [LARGE SCALE GENOMIC DNA]</scope>
</reference>
<evidence type="ECO:0000313" key="9">
    <source>
        <dbReference type="Ensembl" id="ENSSORP00005005210.1"/>
    </source>
</evidence>
<dbReference type="InterPro" id="IPR036179">
    <property type="entry name" value="Ig-like_dom_sf"/>
</dbReference>
<keyword evidence="2" id="KW-0812">Transmembrane</keyword>
<accession>A0A672YKS1</accession>
<evidence type="ECO:0000256" key="1">
    <source>
        <dbReference type="ARBA" id="ARBA00004370"/>
    </source>
</evidence>
<dbReference type="InterPro" id="IPR013106">
    <property type="entry name" value="Ig_V-set"/>
</dbReference>
<dbReference type="InterPro" id="IPR051117">
    <property type="entry name" value="TRG_var/const_region"/>
</dbReference>
<dbReference type="InterPro" id="IPR007110">
    <property type="entry name" value="Ig-like_dom"/>
</dbReference>
<keyword evidence="7" id="KW-0732">Signal</keyword>
<feature type="signal peptide" evidence="7">
    <location>
        <begin position="1"/>
        <end position="15"/>
    </location>
</feature>
<keyword evidence="6" id="KW-0393">Immunoglobulin domain</keyword>
<evidence type="ECO:0000256" key="3">
    <source>
        <dbReference type="ARBA" id="ARBA00022989"/>
    </source>
</evidence>
<dbReference type="GO" id="GO:0016020">
    <property type="term" value="C:membrane"/>
    <property type="evidence" value="ECO:0007669"/>
    <property type="project" value="UniProtKB-SubCell"/>
</dbReference>
<evidence type="ECO:0000313" key="10">
    <source>
        <dbReference type="Proteomes" id="UP000472271"/>
    </source>
</evidence>
<dbReference type="PANTHER" id="PTHR19256:SF65">
    <property type="entry name" value="T CELL RECEPTOR GAMMA CONSTANT 1-RELATED"/>
    <property type="match status" value="1"/>
</dbReference>
<organism evidence="9 10">
    <name type="scientific">Sphaeramia orbicularis</name>
    <name type="common">orbiculate cardinalfish</name>
    <dbReference type="NCBI Taxonomy" id="375764"/>
    <lineage>
        <taxon>Eukaryota</taxon>
        <taxon>Metazoa</taxon>
        <taxon>Chordata</taxon>
        <taxon>Craniata</taxon>
        <taxon>Vertebrata</taxon>
        <taxon>Euteleostomi</taxon>
        <taxon>Actinopterygii</taxon>
        <taxon>Neopterygii</taxon>
        <taxon>Teleostei</taxon>
        <taxon>Neoteleostei</taxon>
        <taxon>Acanthomorphata</taxon>
        <taxon>Gobiaria</taxon>
        <taxon>Kurtiformes</taxon>
        <taxon>Apogonoidei</taxon>
        <taxon>Apogonidae</taxon>
        <taxon>Apogoninae</taxon>
        <taxon>Sphaeramia</taxon>
    </lineage>
</organism>
<evidence type="ECO:0000256" key="6">
    <source>
        <dbReference type="ARBA" id="ARBA00023319"/>
    </source>
</evidence>
<dbReference type="Proteomes" id="UP000472271">
    <property type="component" value="Chromosome 1"/>
</dbReference>
<keyword evidence="10" id="KW-1185">Reference proteome</keyword>
<evidence type="ECO:0000256" key="4">
    <source>
        <dbReference type="ARBA" id="ARBA00023136"/>
    </source>
</evidence>
<dbReference type="Pfam" id="PF07686">
    <property type="entry name" value="V-set"/>
    <property type="match status" value="1"/>
</dbReference>
<dbReference type="InParanoid" id="A0A672YKS1"/>
<dbReference type="InterPro" id="IPR013783">
    <property type="entry name" value="Ig-like_fold"/>
</dbReference>
<proteinExistence type="predicted"/>